<proteinExistence type="predicted"/>
<dbReference type="EMBL" id="CAWYQH010000106">
    <property type="protein sequence ID" value="CAK8687714.1"/>
    <property type="molecule type" value="Genomic_DNA"/>
</dbReference>
<organism evidence="1 2">
    <name type="scientific">Clavelina lepadiformis</name>
    <name type="common">Light-bulb sea squirt</name>
    <name type="synonym">Ascidia lepadiformis</name>
    <dbReference type="NCBI Taxonomy" id="159417"/>
    <lineage>
        <taxon>Eukaryota</taxon>
        <taxon>Metazoa</taxon>
        <taxon>Chordata</taxon>
        <taxon>Tunicata</taxon>
        <taxon>Ascidiacea</taxon>
        <taxon>Aplousobranchia</taxon>
        <taxon>Clavelinidae</taxon>
        <taxon>Clavelina</taxon>
    </lineage>
</organism>
<evidence type="ECO:0000313" key="1">
    <source>
        <dbReference type="EMBL" id="CAK8687714.1"/>
    </source>
</evidence>
<name>A0ABP0G7A9_CLALP</name>
<dbReference type="Proteomes" id="UP001642483">
    <property type="component" value="Unassembled WGS sequence"/>
</dbReference>
<sequence length="122" mass="14547">MIRIKLWIEFYKRRLEKRRHEIKERDRRDAVQSEDVNIVLRSRYVSKCMRDMHLMIEHPGPARMRGYGEVLFTILTFENAQRRSAVRGMLVEEVKVAEKAKKGFYVIRERIAGHVVGCQVCK</sequence>
<comment type="caution">
    <text evidence="1">The sequence shown here is derived from an EMBL/GenBank/DDBJ whole genome shotgun (WGS) entry which is preliminary data.</text>
</comment>
<keyword evidence="2" id="KW-1185">Reference proteome</keyword>
<evidence type="ECO:0000313" key="2">
    <source>
        <dbReference type="Proteomes" id="UP001642483"/>
    </source>
</evidence>
<reference evidence="1 2" key="1">
    <citation type="submission" date="2024-02" db="EMBL/GenBank/DDBJ databases">
        <authorList>
            <person name="Daric V."/>
            <person name="Darras S."/>
        </authorList>
    </citation>
    <scope>NUCLEOTIDE SEQUENCE [LARGE SCALE GENOMIC DNA]</scope>
</reference>
<accession>A0ABP0G7A9</accession>
<protein>
    <submittedName>
        <fullName evidence="1">Uncharacterized protein</fullName>
    </submittedName>
</protein>
<gene>
    <name evidence="1" type="ORF">CVLEPA_LOCUS19775</name>
</gene>